<dbReference type="EMBL" id="LIZY01000011">
    <property type="protein sequence ID" value="KPJ64717.1"/>
    <property type="molecule type" value="Genomic_DNA"/>
</dbReference>
<evidence type="ECO:0000256" key="2">
    <source>
        <dbReference type="ARBA" id="ARBA00022980"/>
    </source>
</evidence>
<feature type="domain" description="Large ribosomal subunit protein uL5 N-terminal" evidence="7">
    <location>
        <begin position="24"/>
        <end position="80"/>
    </location>
</feature>
<dbReference type="Gene3D" id="3.30.1440.10">
    <property type="match status" value="1"/>
</dbReference>
<comment type="subunit">
    <text evidence="5">Part of the 50S ribosomal subunit; part of the 5S rRNA/L5/L18/L25 subcomplex. Contacts the 5S rRNA and the P site tRNA. Forms a bridge to the 30S subunit in the 70S ribosome.</text>
</comment>
<dbReference type="PROSITE" id="PS00358">
    <property type="entry name" value="RIBOSOMAL_L5"/>
    <property type="match status" value="1"/>
</dbReference>
<dbReference type="GO" id="GO:0006412">
    <property type="term" value="P:translation"/>
    <property type="evidence" value="ECO:0007669"/>
    <property type="project" value="UniProtKB-UniRule"/>
</dbReference>
<dbReference type="Pfam" id="PF00281">
    <property type="entry name" value="Ribosomal_L5"/>
    <property type="match status" value="1"/>
</dbReference>
<dbReference type="InterPro" id="IPR002132">
    <property type="entry name" value="Ribosomal_uL5"/>
</dbReference>
<evidence type="ECO:0000313" key="9">
    <source>
        <dbReference type="EMBL" id="KPJ64717.1"/>
    </source>
</evidence>
<dbReference type="Proteomes" id="UP000052020">
    <property type="component" value="Unassembled WGS sequence"/>
</dbReference>
<dbReference type="GO" id="GO:0019843">
    <property type="term" value="F:rRNA binding"/>
    <property type="evidence" value="ECO:0007669"/>
    <property type="project" value="UniProtKB-UniRule"/>
</dbReference>
<feature type="domain" description="Large ribosomal subunit protein uL5 C-terminal" evidence="8">
    <location>
        <begin position="84"/>
        <end position="176"/>
    </location>
</feature>
<comment type="similarity">
    <text evidence="1 5 6">Belongs to the universal ribosomal protein uL5 family.</text>
</comment>
<name>A0A0S7XQE0_9BACT</name>
<accession>A0A0S7XQE0</accession>
<proteinExistence type="inferred from homology"/>
<comment type="caution">
    <text evidence="9">The sequence shown here is derived from an EMBL/GenBank/DDBJ whole genome shotgun (WGS) entry which is preliminary data.</text>
</comment>
<dbReference type="GO" id="GO:0000049">
    <property type="term" value="F:tRNA binding"/>
    <property type="evidence" value="ECO:0007669"/>
    <property type="project" value="UniProtKB-UniRule"/>
</dbReference>
<dbReference type="PIRSF" id="PIRSF002161">
    <property type="entry name" value="Ribosomal_L5"/>
    <property type="match status" value="1"/>
</dbReference>
<evidence type="ECO:0000256" key="5">
    <source>
        <dbReference type="HAMAP-Rule" id="MF_01333"/>
    </source>
</evidence>
<keyword evidence="2 5" id="KW-0689">Ribosomal protein</keyword>
<dbReference type="NCBIfam" id="NF000585">
    <property type="entry name" value="PRK00010.1"/>
    <property type="match status" value="1"/>
</dbReference>
<dbReference type="InterPro" id="IPR031310">
    <property type="entry name" value="Ribosomal_uL5_N"/>
</dbReference>
<keyword evidence="5" id="KW-0820">tRNA-binding</keyword>
<reference evidence="9 10" key="1">
    <citation type="journal article" date="2015" name="Microbiome">
        <title>Genomic resolution of linkages in carbon, nitrogen, and sulfur cycling among widespread estuary sediment bacteria.</title>
        <authorList>
            <person name="Baker B.J."/>
            <person name="Lazar C.S."/>
            <person name="Teske A.P."/>
            <person name="Dick G.J."/>
        </authorList>
    </citation>
    <scope>NUCLEOTIDE SEQUENCE [LARGE SCALE GENOMIC DNA]</scope>
    <source>
        <strain evidence="9">DG_56</strain>
    </source>
</reference>
<dbReference type="InterPro" id="IPR031309">
    <property type="entry name" value="Ribosomal_uL5_C"/>
</dbReference>
<evidence type="ECO:0000259" key="8">
    <source>
        <dbReference type="Pfam" id="PF00673"/>
    </source>
</evidence>
<dbReference type="GO" id="GO:0003735">
    <property type="term" value="F:structural constituent of ribosome"/>
    <property type="evidence" value="ECO:0007669"/>
    <property type="project" value="InterPro"/>
</dbReference>
<dbReference type="PANTHER" id="PTHR11994">
    <property type="entry name" value="60S RIBOSOMAL PROTEIN L11-RELATED"/>
    <property type="match status" value="1"/>
</dbReference>
<evidence type="ECO:0000313" key="10">
    <source>
        <dbReference type="Proteomes" id="UP000052020"/>
    </source>
</evidence>
<sequence>MPRLKVRYQQEVVPALVRELGYSNPLQAPRMSKVCINMGVGTAIQDSKTLEAAVEELAQISGQRPAITRAKRSIASFRLRAKMPIGCKVTLRGDRMYEFLDRLFNAALPRIRDFRGLVTRAVDGHGNYSLGIREQTIFPEIDLEKVDRIRGMDITLVTTAKTDQEARALLRMLGLPLREA</sequence>
<dbReference type="SUPFAM" id="SSF55282">
    <property type="entry name" value="RL5-like"/>
    <property type="match status" value="1"/>
</dbReference>
<comment type="function">
    <text evidence="5">This is 1 of the proteins that bind and probably mediate the attachment of the 5S RNA into the large ribosomal subunit, where it forms part of the central protuberance. In the 70S ribosome it contacts protein S13 of the 30S subunit (bridge B1b), connecting the 2 subunits; this bridge is implicated in subunit movement. Contacts the P site tRNA; the 5S rRNA and some of its associated proteins might help stabilize positioning of ribosome-bound tRNAs.</text>
</comment>
<evidence type="ECO:0000256" key="3">
    <source>
        <dbReference type="ARBA" id="ARBA00023274"/>
    </source>
</evidence>
<dbReference type="GO" id="GO:0005840">
    <property type="term" value="C:ribosome"/>
    <property type="evidence" value="ECO:0007669"/>
    <property type="project" value="UniProtKB-KW"/>
</dbReference>
<keyword evidence="5" id="KW-0699">rRNA-binding</keyword>
<dbReference type="InterPro" id="IPR022803">
    <property type="entry name" value="Ribosomal_uL5_dom_sf"/>
</dbReference>
<dbReference type="InterPro" id="IPR020930">
    <property type="entry name" value="Ribosomal_uL5_bac-type"/>
</dbReference>
<evidence type="ECO:0000256" key="6">
    <source>
        <dbReference type="RuleBase" id="RU003930"/>
    </source>
</evidence>
<dbReference type="AlphaFoldDB" id="A0A0S7XQE0"/>
<evidence type="ECO:0000256" key="1">
    <source>
        <dbReference type="ARBA" id="ARBA00008553"/>
    </source>
</evidence>
<dbReference type="GO" id="GO:1990904">
    <property type="term" value="C:ribonucleoprotein complex"/>
    <property type="evidence" value="ECO:0007669"/>
    <property type="project" value="UniProtKB-KW"/>
</dbReference>
<keyword evidence="5" id="KW-0694">RNA-binding</keyword>
<organism evidence="9 10">
    <name type="scientific">candidate division KD3-62 bacterium DG_56</name>
    <dbReference type="NCBI Taxonomy" id="1704032"/>
    <lineage>
        <taxon>Bacteria</taxon>
        <taxon>candidate division KD3-62</taxon>
    </lineage>
</organism>
<dbReference type="FunFam" id="3.30.1440.10:FF:000001">
    <property type="entry name" value="50S ribosomal protein L5"/>
    <property type="match status" value="1"/>
</dbReference>
<keyword evidence="3 5" id="KW-0687">Ribonucleoprotein</keyword>
<protein>
    <recommendedName>
        <fullName evidence="4 5">Large ribosomal subunit protein uL5</fullName>
    </recommendedName>
</protein>
<dbReference type="Pfam" id="PF00673">
    <property type="entry name" value="Ribosomal_L5_C"/>
    <property type="match status" value="1"/>
</dbReference>
<dbReference type="InterPro" id="IPR020929">
    <property type="entry name" value="Ribosomal_uL5_CS"/>
</dbReference>
<evidence type="ECO:0000259" key="7">
    <source>
        <dbReference type="Pfam" id="PF00281"/>
    </source>
</evidence>
<dbReference type="PATRIC" id="fig|1704032.3.peg.1043"/>
<evidence type="ECO:0000256" key="4">
    <source>
        <dbReference type="ARBA" id="ARBA00035245"/>
    </source>
</evidence>
<gene>
    <name evidence="5" type="primary">rplE</name>
    <name evidence="9" type="ORF">AMK68_00820</name>
</gene>
<dbReference type="HAMAP" id="MF_01333_B">
    <property type="entry name" value="Ribosomal_uL5_B"/>
    <property type="match status" value="1"/>
</dbReference>